<dbReference type="STRING" id="587909.SAMN05421810_104285"/>
<dbReference type="Gene3D" id="1.20.1250.20">
    <property type="entry name" value="MFS general substrate transporter like domains"/>
    <property type="match status" value="2"/>
</dbReference>
<keyword evidence="3 7" id="KW-0812">Transmembrane</keyword>
<evidence type="ECO:0000313" key="9">
    <source>
        <dbReference type="EMBL" id="SFQ04275.1"/>
    </source>
</evidence>
<dbReference type="PANTHER" id="PTHR43124:SF3">
    <property type="entry name" value="CHLORAMPHENICOL EFFLUX PUMP RV0191"/>
    <property type="match status" value="1"/>
</dbReference>
<dbReference type="GO" id="GO:0022857">
    <property type="term" value="F:transmembrane transporter activity"/>
    <property type="evidence" value="ECO:0007669"/>
    <property type="project" value="InterPro"/>
</dbReference>
<gene>
    <name evidence="9" type="ORF">SAMN05421810_104285</name>
</gene>
<evidence type="ECO:0000256" key="7">
    <source>
        <dbReference type="SAM" id="Phobius"/>
    </source>
</evidence>
<dbReference type="AlphaFoldDB" id="A0A1I5V9V1"/>
<evidence type="ECO:0000313" key="10">
    <source>
        <dbReference type="Proteomes" id="UP000198727"/>
    </source>
</evidence>
<keyword evidence="2" id="KW-1003">Cell membrane</keyword>
<feature type="transmembrane region" description="Helical" evidence="7">
    <location>
        <begin position="223"/>
        <end position="241"/>
    </location>
</feature>
<organism evidence="9 10">
    <name type="scientific">Amycolatopsis arida</name>
    <dbReference type="NCBI Taxonomy" id="587909"/>
    <lineage>
        <taxon>Bacteria</taxon>
        <taxon>Bacillati</taxon>
        <taxon>Actinomycetota</taxon>
        <taxon>Actinomycetes</taxon>
        <taxon>Pseudonocardiales</taxon>
        <taxon>Pseudonocardiaceae</taxon>
        <taxon>Amycolatopsis</taxon>
    </lineage>
</organism>
<feature type="transmembrane region" description="Helical" evidence="7">
    <location>
        <begin position="289"/>
        <end position="307"/>
    </location>
</feature>
<dbReference type="CDD" id="cd17337">
    <property type="entry name" value="MFS_CsbX"/>
    <property type="match status" value="1"/>
</dbReference>
<dbReference type="InterPro" id="IPR020846">
    <property type="entry name" value="MFS_dom"/>
</dbReference>
<feature type="transmembrane region" description="Helical" evidence="7">
    <location>
        <begin position="367"/>
        <end position="390"/>
    </location>
</feature>
<protein>
    <submittedName>
        <fullName evidence="9">Polyol permease family</fullName>
    </submittedName>
</protein>
<dbReference type="NCBIfam" id="TIGR00897">
    <property type="entry name" value="2A0118"/>
    <property type="match status" value="1"/>
</dbReference>
<evidence type="ECO:0000256" key="3">
    <source>
        <dbReference type="ARBA" id="ARBA00022692"/>
    </source>
</evidence>
<evidence type="ECO:0000256" key="6">
    <source>
        <dbReference type="SAM" id="MobiDB-lite"/>
    </source>
</evidence>
<comment type="subcellular location">
    <subcellularLocation>
        <location evidence="1">Cell membrane</location>
        <topology evidence="1">Multi-pass membrane protein</topology>
    </subcellularLocation>
</comment>
<feature type="region of interest" description="Disordered" evidence="6">
    <location>
        <begin position="1"/>
        <end position="51"/>
    </location>
</feature>
<keyword evidence="10" id="KW-1185">Reference proteome</keyword>
<evidence type="ECO:0000256" key="4">
    <source>
        <dbReference type="ARBA" id="ARBA00022989"/>
    </source>
</evidence>
<name>A0A1I5V9V1_9PSEU</name>
<proteinExistence type="predicted"/>
<evidence type="ECO:0000256" key="2">
    <source>
        <dbReference type="ARBA" id="ARBA00022475"/>
    </source>
</evidence>
<dbReference type="RefSeq" id="WP_092530662.1">
    <property type="nucleotide sequence ID" value="NZ_FOWW01000004.1"/>
</dbReference>
<feature type="transmembrane region" description="Helical" evidence="7">
    <location>
        <begin position="193"/>
        <end position="217"/>
    </location>
</feature>
<feature type="transmembrane region" description="Helical" evidence="7">
    <location>
        <begin position="402"/>
        <end position="426"/>
    </location>
</feature>
<feature type="transmembrane region" description="Helical" evidence="7">
    <location>
        <begin position="432"/>
        <end position="451"/>
    </location>
</feature>
<dbReference type="Proteomes" id="UP000198727">
    <property type="component" value="Unassembled WGS sequence"/>
</dbReference>
<feature type="transmembrane region" description="Helical" evidence="7">
    <location>
        <begin position="63"/>
        <end position="84"/>
    </location>
</feature>
<dbReference type="EMBL" id="FOWW01000004">
    <property type="protein sequence ID" value="SFQ04275.1"/>
    <property type="molecule type" value="Genomic_DNA"/>
</dbReference>
<dbReference type="GO" id="GO:0005886">
    <property type="term" value="C:plasma membrane"/>
    <property type="evidence" value="ECO:0007669"/>
    <property type="project" value="UniProtKB-SubCell"/>
</dbReference>
<feature type="transmembrane region" description="Helical" evidence="7">
    <location>
        <begin position="96"/>
        <end position="116"/>
    </location>
</feature>
<dbReference type="InterPro" id="IPR036259">
    <property type="entry name" value="MFS_trans_sf"/>
</dbReference>
<feature type="transmembrane region" description="Helical" evidence="7">
    <location>
        <begin position="313"/>
        <end position="331"/>
    </location>
</feature>
<keyword evidence="4 7" id="KW-1133">Transmembrane helix</keyword>
<dbReference type="PROSITE" id="PS50850">
    <property type="entry name" value="MFS"/>
    <property type="match status" value="1"/>
</dbReference>
<feature type="compositionally biased region" description="Low complexity" evidence="6">
    <location>
        <begin position="16"/>
        <end position="34"/>
    </location>
</feature>
<dbReference type="InterPro" id="IPR050189">
    <property type="entry name" value="MFS_Efflux_Transporters"/>
</dbReference>
<feature type="domain" description="Major facilitator superfamily (MFS) profile" evidence="8">
    <location>
        <begin position="62"/>
        <end position="456"/>
    </location>
</feature>
<dbReference type="Pfam" id="PF07690">
    <property type="entry name" value="MFS_1"/>
    <property type="match status" value="1"/>
</dbReference>
<sequence length="469" mass="49183">MGHSEVSRHGRAGSDTPAEPVAPVTPAASGAAEPAGPPGRDATPAEGPPARSWVDRLGIPRPLAWGFVGLLIFMIGDGVEAGYLSPYLLARGLTEHQVAVLFTVYGVTAGVAAWLSGALSDLWGPRRVMWLGLAIWVALQVLFLAVAVPTVNYPLLLLGYGLRGFGYPLFAFGFLVWIAAATPRHRLGTAVGWFWFAFTGGLPTLGSLVASGLVPAVGEYRTLWFALALITAGGLVALLGVRERTGYARLAPPGERPLITLLGSVTILWRNPRIGLGAVVRMINTAPQFGYLVFLPVFFTQTIGFTLGEWLRLLTVMFATNIVFNLIFGIVGDRLGWRRTVTWFGGVGSALTTVLLYYVPVAAGPQYWLALLVAALYGATLAGYVPLSALMPSLAPEHKGQAMAALNLGAGASVMAGPAIAGLFLGSLGVEGVMLTFAGLYVVSAVLTLFLRVPAPTGDPAGPAPARVG</sequence>
<feature type="transmembrane region" description="Helical" evidence="7">
    <location>
        <begin position="160"/>
        <end position="181"/>
    </location>
</feature>
<feature type="transmembrane region" description="Helical" evidence="7">
    <location>
        <begin position="128"/>
        <end position="148"/>
    </location>
</feature>
<keyword evidence="5 7" id="KW-0472">Membrane</keyword>
<accession>A0A1I5V9V1</accession>
<evidence type="ECO:0000259" key="8">
    <source>
        <dbReference type="PROSITE" id="PS50850"/>
    </source>
</evidence>
<evidence type="ECO:0000256" key="1">
    <source>
        <dbReference type="ARBA" id="ARBA00004651"/>
    </source>
</evidence>
<reference evidence="10" key="1">
    <citation type="submission" date="2016-10" db="EMBL/GenBank/DDBJ databases">
        <authorList>
            <person name="Varghese N."/>
            <person name="Submissions S."/>
        </authorList>
    </citation>
    <scope>NUCLEOTIDE SEQUENCE [LARGE SCALE GENOMIC DNA]</scope>
    <source>
        <strain evidence="10">CGMCC 4.5579</strain>
    </source>
</reference>
<evidence type="ECO:0000256" key="5">
    <source>
        <dbReference type="ARBA" id="ARBA00023136"/>
    </source>
</evidence>
<dbReference type="SUPFAM" id="SSF103473">
    <property type="entry name" value="MFS general substrate transporter"/>
    <property type="match status" value="1"/>
</dbReference>
<dbReference type="InterPro" id="IPR011701">
    <property type="entry name" value="MFS"/>
</dbReference>
<feature type="transmembrane region" description="Helical" evidence="7">
    <location>
        <begin position="343"/>
        <end position="361"/>
    </location>
</feature>
<dbReference type="InterPro" id="IPR004748">
    <property type="entry name" value="Polyol_permease-like"/>
</dbReference>
<dbReference type="PANTHER" id="PTHR43124">
    <property type="entry name" value="PURINE EFFLUX PUMP PBUE"/>
    <property type="match status" value="1"/>
</dbReference>